<comment type="caution">
    <text evidence="1">The sequence shown here is derived from an EMBL/GenBank/DDBJ whole genome shotgun (WGS) entry which is preliminary data.</text>
</comment>
<evidence type="ECO:0000313" key="4">
    <source>
        <dbReference type="Proteomes" id="UP000476820"/>
    </source>
</evidence>
<organism evidence="1 4">
    <name type="scientific">Clostridium botulinum</name>
    <dbReference type="NCBI Taxonomy" id="1491"/>
    <lineage>
        <taxon>Bacteria</taxon>
        <taxon>Bacillati</taxon>
        <taxon>Bacillota</taxon>
        <taxon>Clostridia</taxon>
        <taxon>Eubacteriales</taxon>
        <taxon>Clostridiaceae</taxon>
        <taxon>Clostridium</taxon>
    </lineage>
</organism>
<dbReference type="RefSeq" id="WP_012449662.1">
    <property type="nucleotide sequence ID" value="NZ_CP010520.1"/>
</dbReference>
<gene>
    <name evidence="1" type="ORF">FC774_08790</name>
    <name evidence="2" type="ORF">FDB51_08695</name>
</gene>
<evidence type="ECO:0000313" key="2">
    <source>
        <dbReference type="EMBL" id="NFN35209.1"/>
    </source>
</evidence>
<reference evidence="3 4" key="1">
    <citation type="submission" date="2019-04" db="EMBL/GenBank/DDBJ databases">
        <title>Genome sequencing of Clostridium botulinum Groups I-IV and Clostridium butyricum.</title>
        <authorList>
            <person name="Brunt J."/>
            <person name="Van Vliet A.H.M."/>
            <person name="Stringer S.C."/>
            <person name="Carter A.T."/>
            <person name="Peck M.W."/>
        </authorList>
    </citation>
    <scope>NUCLEOTIDE SEQUENCE [LARGE SCALE GENOMIC DNA]</scope>
    <source>
        <strain evidence="1 4">1605</strain>
        <strain evidence="2 3">CB-K-33E</strain>
    </source>
</reference>
<sequence>MKPDKKYMNIECNNDFDYSFVPLQNNFNFRCNQSSLTPFFKVNNSLFDHDPNNNFNFDFRGDINSSNLFPDETIESQLYCYINQLEKNCYKKNNNIEKDKPSDLTPDKVLRGFDLDLNENEDLERVNSDNDVNRIYLKIEEKNPNLLTTLSLYGIPYPIARVMIKRIIKLSLQYYKER</sequence>
<dbReference type="EMBL" id="SWOV01000019">
    <property type="protein sequence ID" value="NFF87961.1"/>
    <property type="molecule type" value="Genomic_DNA"/>
</dbReference>
<proteinExistence type="predicted"/>
<accession>A0A0L9Y9A2</accession>
<dbReference type="Proteomes" id="UP000473681">
    <property type="component" value="Unassembled WGS sequence"/>
</dbReference>
<dbReference type="OrthoDB" id="1932230at2"/>
<dbReference type="AlphaFoldDB" id="A0A0L9Y9A2"/>
<protein>
    <submittedName>
        <fullName evidence="1">Uncharacterized protein</fullName>
    </submittedName>
</protein>
<evidence type="ECO:0000313" key="1">
    <source>
        <dbReference type="EMBL" id="NFF87961.1"/>
    </source>
</evidence>
<evidence type="ECO:0000313" key="3">
    <source>
        <dbReference type="Proteomes" id="UP000473681"/>
    </source>
</evidence>
<dbReference type="EMBL" id="SWVK01000010">
    <property type="protein sequence ID" value="NFN35209.1"/>
    <property type="molecule type" value="Genomic_DNA"/>
</dbReference>
<dbReference type="Proteomes" id="UP000476820">
    <property type="component" value="Unassembled WGS sequence"/>
</dbReference>
<name>A0A0L9Y9A2_CLOBO</name>